<reference evidence="9" key="1">
    <citation type="submission" date="2015-09" db="EMBL/GenBank/DDBJ databases">
        <authorList>
            <person name="Wibberg D."/>
        </authorList>
    </citation>
    <scope>NUCLEOTIDE SEQUENCE [LARGE SCALE GENOMIC DNA]</scope>
    <source>
        <strain evidence="9">SD1D</strain>
    </source>
</reference>
<evidence type="ECO:0000313" key="8">
    <source>
        <dbReference type="EMBL" id="CUH92130.1"/>
    </source>
</evidence>
<dbReference type="PIRSF" id="PIRSF005520">
    <property type="entry name" value="UCP005520"/>
    <property type="match status" value="1"/>
</dbReference>
<dbReference type="GO" id="GO:0004525">
    <property type="term" value="F:ribonuclease III activity"/>
    <property type="evidence" value="ECO:0007669"/>
    <property type="project" value="InterPro"/>
</dbReference>
<dbReference type="AlphaFoldDB" id="A0A0K8J3Q6"/>
<keyword evidence="1 6" id="KW-0690">Ribosome biogenesis</keyword>
<dbReference type="PANTHER" id="PTHR34276:SF1">
    <property type="entry name" value="MINI-RIBONUCLEASE 3"/>
    <property type="match status" value="1"/>
</dbReference>
<dbReference type="GO" id="GO:0019843">
    <property type="term" value="F:rRNA binding"/>
    <property type="evidence" value="ECO:0007669"/>
    <property type="project" value="UniProtKB-UniRule"/>
</dbReference>
<comment type="subcellular location">
    <subcellularLocation>
        <location evidence="6">Cytoplasm</location>
    </subcellularLocation>
</comment>
<evidence type="ECO:0000313" key="9">
    <source>
        <dbReference type="Proteomes" id="UP000196053"/>
    </source>
</evidence>
<keyword evidence="6" id="KW-0460">Magnesium</keyword>
<feature type="active site" evidence="6">
    <location>
        <position position="35"/>
    </location>
</feature>
<evidence type="ECO:0000256" key="3">
    <source>
        <dbReference type="ARBA" id="ARBA00022722"/>
    </source>
</evidence>
<dbReference type="InterPro" id="IPR000999">
    <property type="entry name" value="RNase_III_dom"/>
</dbReference>
<dbReference type="InterPro" id="IPR036389">
    <property type="entry name" value="RNase_III_sf"/>
</dbReference>
<comment type="function">
    <text evidence="6">Involved in correct processing of both the 5' and 3' ends of 23S rRNA precursor. Processes 30S rRNA precursor transcript even in absence of ribonuclease 3 (Rnc); Rnc processes 30S rRNA into smaller rRNA precursors.</text>
</comment>
<name>A0A0K8J3Q6_9FIRM</name>
<dbReference type="CDD" id="cd00593">
    <property type="entry name" value="RIBOc"/>
    <property type="match status" value="1"/>
</dbReference>
<dbReference type="Pfam" id="PF00636">
    <property type="entry name" value="Ribonuclease_3"/>
    <property type="match status" value="1"/>
</dbReference>
<accession>A0A0K8J3Q6</accession>
<dbReference type="SMART" id="SM00535">
    <property type="entry name" value="RIBOc"/>
    <property type="match status" value="1"/>
</dbReference>
<keyword evidence="4 6" id="KW-0255">Endonuclease</keyword>
<organism evidence="8 9">
    <name type="scientific">Herbinix luporum</name>
    <dbReference type="NCBI Taxonomy" id="1679721"/>
    <lineage>
        <taxon>Bacteria</taxon>
        <taxon>Bacillati</taxon>
        <taxon>Bacillota</taxon>
        <taxon>Clostridia</taxon>
        <taxon>Lachnospirales</taxon>
        <taxon>Lachnospiraceae</taxon>
        <taxon>Herbinix</taxon>
    </lineage>
</organism>
<proteinExistence type="inferred from homology"/>
<evidence type="ECO:0000256" key="1">
    <source>
        <dbReference type="ARBA" id="ARBA00022517"/>
    </source>
</evidence>
<gene>
    <name evidence="6" type="primary">mrnC</name>
    <name evidence="8" type="ORF">SD1D_0579</name>
</gene>
<keyword evidence="2 6" id="KW-0698">rRNA processing</keyword>
<evidence type="ECO:0000256" key="6">
    <source>
        <dbReference type="HAMAP-Rule" id="MF_01468"/>
    </source>
</evidence>
<dbReference type="PANTHER" id="PTHR34276">
    <property type="entry name" value="MINI-RIBONUCLEASE 3"/>
    <property type="match status" value="1"/>
</dbReference>
<sequence>MEEKINLSDYIRRTFNLPDTDIKSYSGLTLAYIGDAIYDLIVRTYIVEQGNAPVNKLHKKVVKLVQASTQAKLFHQIEDRLTVKEQAVYKRGRNAKSFTSAKNADIVEYRTATGLEALIGYLYLSGQTDRMLELLSPILSGHEDIDKRP</sequence>
<dbReference type="OrthoDB" id="46571at2"/>
<comment type="similarity">
    <text evidence="6">Belongs to the MrnC RNase family.</text>
</comment>
<comment type="subunit">
    <text evidence="6">Homodimer.</text>
</comment>
<feature type="domain" description="RNase III" evidence="7">
    <location>
        <begin position="9"/>
        <end position="148"/>
    </location>
</feature>
<evidence type="ECO:0000256" key="4">
    <source>
        <dbReference type="ARBA" id="ARBA00022759"/>
    </source>
</evidence>
<dbReference type="KEGG" id="hsd:SD1D_0579"/>
<keyword evidence="9" id="KW-1185">Reference proteome</keyword>
<dbReference type="GO" id="GO:0006364">
    <property type="term" value="P:rRNA processing"/>
    <property type="evidence" value="ECO:0007669"/>
    <property type="project" value="UniProtKB-UniRule"/>
</dbReference>
<keyword evidence="6" id="KW-0963">Cytoplasm</keyword>
<dbReference type="Proteomes" id="UP000196053">
    <property type="component" value="Chromosome I"/>
</dbReference>
<keyword evidence="5 6" id="KW-0378">Hydrolase</keyword>
<dbReference type="Gene3D" id="1.10.1520.10">
    <property type="entry name" value="Ribonuclease III domain"/>
    <property type="match status" value="1"/>
</dbReference>
<evidence type="ECO:0000259" key="7">
    <source>
        <dbReference type="SMART" id="SM00535"/>
    </source>
</evidence>
<dbReference type="RefSeq" id="WP_058257527.1">
    <property type="nucleotide sequence ID" value="NZ_DUPS01000057.1"/>
</dbReference>
<dbReference type="EC" id="3.1.26.-" evidence="6"/>
<evidence type="ECO:0000256" key="5">
    <source>
        <dbReference type="ARBA" id="ARBA00022801"/>
    </source>
</evidence>
<comment type="cofactor">
    <cofactor evidence="6">
        <name>Mg(2+)</name>
        <dbReference type="ChEBI" id="CHEBI:18420"/>
    </cofactor>
</comment>
<dbReference type="InterPro" id="IPR008226">
    <property type="entry name" value="Mini3_fam"/>
</dbReference>
<dbReference type="SUPFAM" id="SSF69065">
    <property type="entry name" value="RNase III domain-like"/>
    <property type="match status" value="1"/>
</dbReference>
<dbReference type="GO" id="GO:0005737">
    <property type="term" value="C:cytoplasm"/>
    <property type="evidence" value="ECO:0007669"/>
    <property type="project" value="UniProtKB-SubCell"/>
</dbReference>
<evidence type="ECO:0000256" key="2">
    <source>
        <dbReference type="ARBA" id="ARBA00022552"/>
    </source>
</evidence>
<keyword evidence="3 6" id="KW-0540">Nuclease</keyword>
<keyword evidence="6" id="KW-0699">rRNA-binding</keyword>
<keyword evidence="6" id="KW-0694">RNA-binding</keyword>
<dbReference type="HAMAP" id="MF_01468">
    <property type="entry name" value="RNase_Mini_III"/>
    <property type="match status" value="1"/>
</dbReference>
<dbReference type="EMBL" id="LN879430">
    <property type="protein sequence ID" value="CUH92130.1"/>
    <property type="molecule type" value="Genomic_DNA"/>
</dbReference>
<protein>
    <recommendedName>
        <fullName evidence="6">Mini-ribonuclease 3</fullName>
        <shortName evidence="6">Mini-3</shortName>
        <shortName evidence="6">Mini-RNase 3</shortName>
        <ecNumber evidence="6">3.1.26.-</ecNumber>
    </recommendedName>
    <alternativeName>
        <fullName evidence="6">Mini-RNase III</fullName>
        <shortName evidence="6">Mini-III</shortName>
    </alternativeName>
</protein>